<evidence type="ECO:0000259" key="5">
    <source>
        <dbReference type="Pfam" id="PF00534"/>
    </source>
</evidence>
<comment type="similarity">
    <text evidence="1">Belongs to the glycosyltransferase group 1 family. Glycosyltransferase 4 subfamily.</text>
</comment>
<dbReference type="Proteomes" id="UP000371041">
    <property type="component" value="Chromosome"/>
</dbReference>
<organism evidence="7 8">
    <name type="scientific">Allosaccharopolyspora coralli</name>
    <dbReference type="NCBI Taxonomy" id="2665642"/>
    <lineage>
        <taxon>Bacteria</taxon>
        <taxon>Bacillati</taxon>
        <taxon>Actinomycetota</taxon>
        <taxon>Actinomycetes</taxon>
        <taxon>Pseudonocardiales</taxon>
        <taxon>Pseudonocardiaceae</taxon>
        <taxon>Allosaccharopolyspora</taxon>
    </lineage>
</organism>
<dbReference type="Gene3D" id="3.40.50.2000">
    <property type="entry name" value="Glycogen Phosphorylase B"/>
    <property type="match status" value="2"/>
</dbReference>
<dbReference type="PANTHER" id="PTHR12526">
    <property type="entry name" value="GLYCOSYLTRANSFERASE"/>
    <property type="match status" value="1"/>
</dbReference>
<protein>
    <submittedName>
        <fullName evidence="7">Glycosyltransferase</fullName>
    </submittedName>
</protein>
<accession>A0A5Q3QKK2</accession>
<dbReference type="SUPFAM" id="SSF53756">
    <property type="entry name" value="UDP-Glycosyltransferase/glycogen phosphorylase"/>
    <property type="match status" value="1"/>
</dbReference>
<reference evidence="8" key="1">
    <citation type="submission" date="2019-11" db="EMBL/GenBank/DDBJ databases">
        <title>The complete genome sequence of Saccharopolyspora sp. E2A.</title>
        <authorList>
            <person name="Zhang G."/>
        </authorList>
    </citation>
    <scope>NUCLEOTIDE SEQUENCE [LARGE SCALE GENOMIC DNA]</scope>
    <source>
        <strain evidence="8">E2A</strain>
    </source>
</reference>
<dbReference type="EMBL" id="CP045929">
    <property type="protein sequence ID" value="QGK72045.1"/>
    <property type="molecule type" value="Genomic_DNA"/>
</dbReference>
<feature type="region of interest" description="Disordered" evidence="4">
    <location>
        <begin position="361"/>
        <end position="406"/>
    </location>
</feature>
<evidence type="ECO:0000259" key="6">
    <source>
        <dbReference type="Pfam" id="PF13439"/>
    </source>
</evidence>
<feature type="domain" description="Glycosyl transferase family 1" evidence="5">
    <location>
        <begin position="177"/>
        <end position="335"/>
    </location>
</feature>
<evidence type="ECO:0000256" key="1">
    <source>
        <dbReference type="ARBA" id="ARBA00009481"/>
    </source>
</evidence>
<dbReference type="PANTHER" id="PTHR12526:SF640">
    <property type="entry name" value="COLANIC ACID BIOSYNTHESIS GLYCOSYLTRANSFERASE WCAL-RELATED"/>
    <property type="match status" value="1"/>
</dbReference>
<evidence type="ECO:0000256" key="2">
    <source>
        <dbReference type="ARBA" id="ARBA00022676"/>
    </source>
</evidence>
<keyword evidence="2" id="KW-0328">Glycosyltransferase</keyword>
<evidence type="ECO:0000313" key="7">
    <source>
        <dbReference type="EMBL" id="QGK72045.1"/>
    </source>
</evidence>
<dbReference type="KEGG" id="sace:GIY23_04530"/>
<feature type="compositionally biased region" description="Basic and acidic residues" evidence="4">
    <location>
        <begin position="389"/>
        <end position="406"/>
    </location>
</feature>
<dbReference type="CDD" id="cd03801">
    <property type="entry name" value="GT4_PimA-like"/>
    <property type="match status" value="1"/>
</dbReference>
<dbReference type="InterPro" id="IPR028098">
    <property type="entry name" value="Glyco_trans_4-like_N"/>
</dbReference>
<feature type="compositionally biased region" description="Basic and acidic residues" evidence="4">
    <location>
        <begin position="361"/>
        <end position="378"/>
    </location>
</feature>
<name>A0A5Q3QKK2_9PSEU</name>
<proteinExistence type="inferred from homology"/>
<dbReference type="InterPro" id="IPR001296">
    <property type="entry name" value="Glyco_trans_1"/>
</dbReference>
<sequence>MLLLNWRDTGHPAGGGSERYVEQMAHGLARRGYRVDIQCAAYPHAGVGEWRDGVRYRRRGSTFSVYAHALLASARTRADVVIDVQNGMPFLSKLVARCPVVVLVHHVHREQWASALGSVFGRVGWWIESWLAPKVYRKCRYVTVSEVTRSELAELGVDPARVEVVPNGLDPVPAHSGRRAPEPTLAVVSRLVPHKRVEHAIDVLALLGQRWPTLRLDVVGQGPWENELREYARTRGVERRVTFHGWVEEHTKHEILARSWLHLCPSVKEGWGIVIMEAAAHGVPSLAYRSAGGVTESIVEDRTGLLADDFDEFADGVERLLADAHLRRVMGEAATTHAGRYRWEDSVAAFESLVRELTVDGPDQRVEPVDEPVGERGGRPLVEVPATRPHGERGGAVDGDRAEGHA</sequence>
<evidence type="ECO:0000256" key="4">
    <source>
        <dbReference type="SAM" id="MobiDB-lite"/>
    </source>
</evidence>
<keyword evidence="8" id="KW-1185">Reference proteome</keyword>
<dbReference type="GO" id="GO:0016757">
    <property type="term" value="F:glycosyltransferase activity"/>
    <property type="evidence" value="ECO:0007669"/>
    <property type="project" value="UniProtKB-KW"/>
</dbReference>
<feature type="domain" description="Glycosyltransferase subfamily 4-like N-terminal" evidence="6">
    <location>
        <begin position="15"/>
        <end position="171"/>
    </location>
</feature>
<keyword evidence="3 7" id="KW-0808">Transferase</keyword>
<dbReference type="Pfam" id="PF13439">
    <property type="entry name" value="Glyco_transf_4"/>
    <property type="match status" value="1"/>
</dbReference>
<evidence type="ECO:0000256" key="3">
    <source>
        <dbReference type="ARBA" id="ARBA00022679"/>
    </source>
</evidence>
<evidence type="ECO:0000313" key="8">
    <source>
        <dbReference type="Proteomes" id="UP000371041"/>
    </source>
</evidence>
<dbReference type="AlphaFoldDB" id="A0A5Q3QKK2"/>
<dbReference type="Pfam" id="PF00534">
    <property type="entry name" value="Glycos_transf_1"/>
    <property type="match status" value="1"/>
</dbReference>
<gene>
    <name evidence="7" type="ORF">GIY23_04530</name>
</gene>